<keyword evidence="5" id="KW-1185">Reference proteome</keyword>
<dbReference type="PANTHER" id="PTHR22814:SF305">
    <property type="entry name" value="HEAVY METAL TRANSPORT_DETOXIFICATION SUPERFAMILY PROTEIN"/>
    <property type="match status" value="1"/>
</dbReference>
<dbReference type="InterPro" id="IPR006121">
    <property type="entry name" value="HMA_dom"/>
</dbReference>
<dbReference type="GO" id="GO:0009626">
    <property type="term" value="P:plant-type hypersensitive response"/>
    <property type="evidence" value="ECO:0007669"/>
    <property type="project" value="UniProtKB-KW"/>
</dbReference>
<dbReference type="Pfam" id="PF00403">
    <property type="entry name" value="HMA"/>
    <property type="match status" value="1"/>
</dbReference>
<evidence type="ECO:0000313" key="5">
    <source>
        <dbReference type="Proteomes" id="UP001408789"/>
    </source>
</evidence>
<name>A0AAP0D377_9ASTR</name>
<comment type="caution">
    <text evidence="4">The sequence shown here is derived from an EMBL/GenBank/DDBJ whole genome shotgun (WGS) entry which is preliminary data.</text>
</comment>
<dbReference type="Proteomes" id="UP001408789">
    <property type="component" value="Unassembled WGS sequence"/>
</dbReference>
<comment type="subcellular location">
    <subcellularLocation>
        <location evidence="1">Membrane</location>
        <topology evidence="1">Peripheral membrane protein</topology>
    </subcellularLocation>
</comment>
<sequence>MEIVPVEAQFVELMVPLYSYGCGKKIKKALANFKGIYSVNVDYEQQKVTVWGICNKNEVLSTIRAKRKGARFWDSQEDDEGYFISSHTGPSLRRSWTLNRHLPLNWKAAWKKVFTRSISF</sequence>
<accession>A0AAP0D377</accession>
<dbReference type="PROSITE" id="PS50846">
    <property type="entry name" value="HMA_2"/>
    <property type="match status" value="1"/>
</dbReference>
<keyword evidence="2" id="KW-0479">Metal-binding</keyword>
<gene>
    <name evidence="4" type="ORF">SSX86_016715</name>
</gene>
<dbReference type="InterPro" id="IPR036163">
    <property type="entry name" value="HMA_dom_sf"/>
</dbReference>
<dbReference type="SUPFAM" id="SSF55008">
    <property type="entry name" value="HMA, heavy metal-associated domain"/>
    <property type="match status" value="1"/>
</dbReference>
<dbReference type="CDD" id="cd00371">
    <property type="entry name" value="HMA"/>
    <property type="match status" value="1"/>
</dbReference>
<protein>
    <recommendedName>
        <fullName evidence="3">HMA domain-containing protein</fullName>
    </recommendedName>
</protein>
<evidence type="ECO:0000259" key="3">
    <source>
        <dbReference type="PROSITE" id="PS50846"/>
    </source>
</evidence>
<dbReference type="Gene3D" id="3.30.70.100">
    <property type="match status" value="1"/>
</dbReference>
<feature type="domain" description="HMA" evidence="3">
    <location>
        <begin position="8"/>
        <end position="71"/>
    </location>
</feature>
<evidence type="ECO:0000313" key="4">
    <source>
        <dbReference type="EMBL" id="KAK9065332.1"/>
    </source>
</evidence>
<organism evidence="4 5">
    <name type="scientific">Deinandra increscens subsp. villosa</name>
    <dbReference type="NCBI Taxonomy" id="3103831"/>
    <lineage>
        <taxon>Eukaryota</taxon>
        <taxon>Viridiplantae</taxon>
        <taxon>Streptophyta</taxon>
        <taxon>Embryophyta</taxon>
        <taxon>Tracheophyta</taxon>
        <taxon>Spermatophyta</taxon>
        <taxon>Magnoliopsida</taxon>
        <taxon>eudicotyledons</taxon>
        <taxon>Gunneridae</taxon>
        <taxon>Pentapetalae</taxon>
        <taxon>asterids</taxon>
        <taxon>campanulids</taxon>
        <taxon>Asterales</taxon>
        <taxon>Asteraceae</taxon>
        <taxon>Asteroideae</taxon>
        <taxon>Heliantheae alliance</taxon>
        <taxon>Madieae</taxon>
        <taxon>Madiinae</taxon>
        <taxon>Deinandra</taxon>
    </lineage>
</organism>
<evidence type="ECO:0000256" key="2">
    <source>
        <dbReference type="ARBA" id="ARBA00022723"/>
    </source>
</evidence>
<evidence type="ECO:0000256" key="1">
    <source>
        <dbReference type="ARBA" id="ARBA00004170"/>
    </source>
</evidence>
<dbReference type="EMBL" id="JBCNJP010000017">
    <property type="protein sequence ID" value="KAK9065332.1"/>
    <property type="molecule type" value="Genomic_DNA"/>
</dbReference>
<proteinExistence type="predicted"/>
<dbReference type="GO" id="GO:0016020">
    <property type="term" value="C:membrane"/>
    <property type="evidence" value="ECO:0007669"/>
    <property type="project" value="UniProtKB-SubCell"/>
</dbReference>
<reference evidence="4 5" key="1">
    <citation type="submission" date="2024-04" db="EMBL/GenBank/DDBJ databases">
        <title>The reference genome of an endangered Asteraceae, Deinandra increscens subsp. villosa, native to the Central Coast of California.</title>
        <authorList>
            <person name="Guilliams M."/>
            <person name="Hasenstab-Lehman K."/>
            <person name="Meyer R."/>
            <person name="Mcevoy S."/>
        </authorList>
    </citation>
    <scope>NUCLEOTIDE SEQUENCE [LARGE SCALE GENOMIC DNA]</scope>
    <source>
        <tissue evidence="4">Leaf</tissue>
    </source>
</reference>
<dbReference type="PANTHER" id="PTHR22814">
    <property type="entry name" value="COPPER TRANSPORT PROTEIN ATOX1-RELATED"/>
    <property type="match status" value="1"/>
</dbReference>
<dbReference type="AlphaFoldDB" id="A0AAP0D377"/>
<dbReference type="GO" id="GO:0046872">
    <property type="term" value="F:metal ion binding"/>
    <property type="evidence" value="ECO:0007669"/>
    <property type="project" value="UniProtKB-KW"/>
</dbReference>